<dbReference type="InParanoid" id="A0A507AIM3"/>
<dbReference type="EMBL" id="SKBQ01000096">
    <property type="protein sequence ID" value="TPX07043.1"/>
    <property type="molecule type" value="Genomic_DNA"/>
</dbReference>
<protein>
    <recommendedName>
        <fullName evidence="4">Glycosyltransferase family 31 protein</fullName>
    </recommendedName>
</protein>
<dbReference type="STRING" id="1093900.A0A507AIM3"/>
<feature type="region of interest" description="Disordered" evidence="1">
    <location>
        <begin position="50"/>
        <end position="87"/>
    </location>
</feature>
<evidence type="ECO:0000313" key="2">
    <source>
        <dbReference type="EMBL" id="TPX07043.1"/>
    </source>
</evidence>
<sequence>MLVPNRFHRALPLVVLVAVGLFLFAAIRLRHASAVESTLYHVINGGDKPAPTNHATPATPATPAESAASPSTSPAPKEPARLDLAPNQCRPEVELLRDRTLGLSDTIRYSRKCVEPVLASDTDRDAVTKLNTSLIPAQAASINLTSCTYDELPPCETISLQVPKPYPSAQYPHLVFGISTSYERVNDSLPAFAHWLKGSGSKLVAVVVDAEKEGEPAKDLRALEKLYRAQDVELKAVVPRNKTLKVDQNHFAMLADVVEAADNQTRWLGILDDDTFFPSLYTLSEALDRFDHTKSMWLGQLSEDFEAMHSWGFMAFGGAGAFLSMSLANELVPHIPRCLVEARLQTGDCILRDCIYDHTRTKLTLVPGLYQHDFMGDVSGFYEAGLSPLSLHHWKSWYRAPVARMAKAAHFCGACFLQRFQFGSDTLLANGYSITQYAKGLQEYDLMRMEQTWQNPGPKFEYYIGPLRDKIDQQDKKSWRLVDSGPLASGGGLRQVYVHKGDEELEEPDDVIEMIWEG</sequence>
<evidence type="ECO:0000256" key="1">
    <source>
        <dbReference type="SAM" id="MobiDB-lite"/>
    </source>
</evidence>
<dbReference type="RefSeq" id="XP_030988754.1">
    <property type="nucleotide sequence ID" value="XM_031133715.1"/>
</dbReference>
<feature type="compositionally biased region" description="Low complexity" evidence="1">
    <location>
        <begin position="50"/>
        <end position="75"/>
    </location>
</feature>
<reference evidence="2 3" key="1">
    <citation type="submission" date="2019-06" db="EMBL/GenBank/DDBJ databases">
        <title>Draft genome sequence of the filamentous fungus Phialemoniopsis curvata isolated from diesel fuel.</title>
        <authorList>
            <person name="Varaljay V.A."/>
            <person name="Lyon W.J."/>
            <person name="Crouch A.L."/>
            <person name="Drake C.E."/>
            <person name="Hollomon J.M."/>
            <person name="Nadeau L.J."/>
            <person name="Nunn H.S."/>
            <person name="Stevenson B.S."/>
            <person name="Bojanowski C.L."/>
            <person name="Crookes-Goodson W.J."/>
        </authorList>
    </citation>
    <scope>NUCLEOTIDE SEQUENCE [LARGE SCALE GENOMIC DNA]</scope>
    <source>
        <strain evidence="2 3">D216</strain>
    </source>
</reference>
<accession>A0A507AIM3</accession>
<proteinExistence type="predicted"/>
<name>A0A507AIM3_9PEZI</name>
<evidence type="ECO:0008006" key="4">
    <source>
        <dbReference type="Google" id="ProtNLM"/>
    </source>
</evidence>
<dbReference type="Pfam" id="PF04646">
    <property type="entry name" value="DUF604"/>
    <property type="match status" value="1"/>
</dbReference>
<dbReference type="PANTHER" id="PTHR10811">
    <property type="entry name" value="FRINGE-RELATED"/>
    <property type="match status" value="1"/>
</dbReference>
<keyword evidence="3" id="KW-1185">Reference proteome</keyword>
<dbReference type="InterPro" id="IPR006740">
    <property type="entry name" value="DUF604"/>
</dbReference>
<dbReference type="Gene3D" id="3.90.550.50">
    <property type="match status" value="1"/>
</dbReference>
<evidence type="ECO:0000313" key="3">
    <source>
        <dbReference type="Proteomes" id="UP000319257"/>
    </source>
</evidence>
<dbReference type="OrthoDB" id="414175at2759"/>
<comment type="caution">
    <text evidence="2">The sequence shown here is derived from an EMBL/GenBank/DDBJ whole genome shotgun (WGS) entry which is preliminary data.</text>
</comment>
<organism evidence="2 3">
    <name type="scientific">Thyridium curvatum</name>
    <dbReference type="NCBI Taxonomy" id="1093900"/>
    <lineage>
        <taxon>Eukaryota</taxon>
        <taxon>Fungi</taxon>
        <taxon>Dikarya</taxon>
        <taxon>Ascomycota</taxon>
        <taxon>Pezizomycotina</taxon>
        <taxon>Sordariomycetes</taxon>
        <taxon>Sordariomycetidae</taxon>
        <taxon>Thyridiales</taxon>
        <taxon>Thyridiaceae</taxon>
        <taxon>Thyridium</taxon>
    </lineage>
</organism>
<gene>
    <name evidence="2" type="ORF">E0L32_011031</name>
</gene>
<dbReference type="AlphaFoldDB" id="A0A507AIM3"/>
<dbReference type="GeneID" id="41978478"/>
<dbReference type="Proteomes" id="UP000319257">
    <property type="component" value="Unassembled WGS sequence"/>
</dbReference>